<feature type="transmembrane region" description="Helical" evidence="1">
    <location>
        <begin position="139"/>
        <end position="167"/>
    </location>
</feature>
<dbReference type="OrthoDB" id="406538at2759"/>
<evidence type="ECO:0000313" key="3">
    <source>
        <dbReference type="Proteomes" id="UP000649617"/>
    </source>
</evidence>
<keyword evidence="1" id="KW-1133">Transmembrane helix</keyword>
<protein>
    <recommendedName>
        <fullName evidence="4">HTTM domain-containing protein</fullName>
    </recommendedName>
</protein>
<accession>A0A812VED3</accession>
<evidence type="ECO:0000313" key="2">
    <source>
        <dbReference type="EMBL" id="CAE7615087.1"/>
    </source>
</evidence>
<comment type="caution">
    <text evidence="2">The sequence shown here is derived from an EMBL/GenBank/DDBJ whole genome shotgun (WGS) entry which is preliminary data.</text>
</comment>
<reference evidence="2" key="1">
    <citation type="submission" date="2021-02" db="EMBL/GenBank/DDBJ databases">
        <authorList>
            <person name="Dougan E. K."/>
            <person name="Rhodes N."/>
            <person name="Thang M."/>
            <person name="Chan C."/>
        </authorList>
    </citation>
    <scope>NUCLEOTIDE SEQUENCE</scope>
</reference>
<feature type="transmembrane region" description="Helical" evidence="1">
    <location>
        <begin position="263"/>
        <end position="283"/>
    </location>
</feature>
<keyword evidence="1" id="KW-0472">Membrane</keyword>
<dbReference type="Pfam" id="PF12077">
    <property type="entry name" value="DUF3556"/>
    <property type="match status" value="1"/>
</dbReference>
<sequence>MADINWDGDYFDLPKEKFQQMTVGQRLDHFAKRIVKHGMERPALIYRFHIKMLLLNYGGYCILVGLMPRPSAMPTYDYSVLLFAKLLVWQHLAEAFGCRQGPLSGMTFPTNWLYRLSRGTLKYSCLPQLGGNKRNVVDFAVHCLFFISGLAFLFCPWYSFVCIRALFFCDVYLFMFDRTQFYASTAHAYGSMLLSACFPLDCGSFAGMQLGLIMQWFFSGIGKIGPWFQYVNGPFMLQSRWLRGSKWLLKLLVESEDKMTPTLFGTCLAHLAAFVEYFAPIALMVPSNAAIWLGLIGLTAMHVYILLTPAPFDVYSWNLCFCLSGIYLFYIGSFGFDFSSWTDMAFCLRLWLFAEFCLCWYGQFFPDQIGYYLSHRYWAGNWVQTHFMVRKNQTVKDKLDKVDPRLPNPLSLEPTPYYLMCLGYMPFAYTWLATMNMKCIVRLVEDVLNMGSRTTVDDWAFCGLQSWLCGEFRDQIYTHTMMPLIQEECKFDEGECYLIRLGAFRMFQHEASWQIYDAKKGVVREGKLTTEMMSSIDSRPSASMELLMA</sequence>
<feature type="transmembrane region" description="Helical" evidence="1">
    <location>
        <begin position="289"/>
        <end position="307"/>
    </location>
</feature>
<dbReference type="Proteomes" id="UP000649617">
    <property type="component" value="Unassembled WGS sequence"/>
</dbReference>
<feature type="transmembrane region" description="Helical" evidence="1">
    <location>
        <begin position="314"/>
        <end position="336"/>
    </location>
</feature>
<dbReference type="AlphaFoldDB" id="A0A812VED3"/>
<dbReference type="EMBL" id="CAJNIZ010041480">
    <property type="protein sequence ID" value="CAE7615087.1"/>
    <property type="molecule type" value="Genomic_DNA"/>
</dbReference>
<evidence type="ECO:0000256" key="1">
    <source>
        <dbReference type="SAM" id="Phobius"/>
    </source>
</evidence>
<gene>
    <name evidence="2" type="ORF">SPIL2461_LOCUS16168</name>
</gene>
<name>A0A812VED3_SYMPI</name>
<organism evidence="2 3">
    <name type="scientific">Symbiodinium pilosum</name>
    <name type="common">Dinoflagellate</name>
    <dbReference type="NCBI Taxonomy" id="2952"/>
    <lineage>
        <taxon>Eukaryota</taxon>
        <taxon>Sar</taxon>
        <taxon>Alveolata</taxon>
        <taxon>Dinophyceae</taxon>
        <taxon>Suessiales</taxon>
        <taxon>Symbiodiniaceae</taxon>
        <taxon>Symbiodinium</taxon>
    </lineage>
</organism>
<proteinExistence type="predicted"/>
<dbReference type="InterPro" id="IPR021941">
    <property type="entry name" value="DUF3556_TM"/>
</dbReference>
<keyword evidence="1" id="KW-0812">Transmembrane</keyword>
<evidence type="ECO:0008006" key="4">
    <source>
        <dbReference type="Google" id="ProtNLM"/>
    </source>
</evidence>
<keyword evidence="3" id="KW-1185">Reference proteome</keyword>
<feature type="transmembrane region" description="Helical" evidence="1">
    <location>
        <begin position="48"/>
        <end position="67"/>
    </location>
</feature>
<feature type="transmembrane region" description="Helical" evidence="1">
    <location>
        <begin position="415"/>
        <end position="432"/>
    </location>
</feature>